<dbReference type="InterPro" id="IPR003673">
    <property type="entry name" value="CoA-Trfase_fam_III"/>
</dbReference>
<keyword evidence="1 2" id="KW-0808">Transferase</keyword>
<evidence type="ECO:0000256" key="1">
    <source>
        <dbReference type="ARBA" id="ARBA00022679"/>
    </source>
</evidence>
<protein>
    <submittedName>
        <fullName evidence="2">CoA transferase</fullName>
    </submittedName>
</protein>
<dbReference type="Gene3D" id="3.30.1540.10">
    <property type="entry name" value="formyl-coa transferase, domain 3"/>
    <property type="match status" value="1"/>
</dbReference>
<dbReference type="RefSeq" id="WP_147923566.1">
    <property type="nucleotide sequence ID" value="NZ_VRTY01000103.1"/>
</dbReference>
<dbReference type="PANTHER" id="PTHR48207:SF4">
    <property type="entry name" value="BLL6097 PROTEIN"/>
    <property type="match status" value="1"/>
</dbReference>
<evidence type="ECO:0000313" key="3">
    <source>
        <dbReference type="Proteomes" id="UP000321926"/>
    </source>
</evidence>
<keyword evidence="3" id="KW-1185">Reference proteome</keyword>
<organism evidence="2 3">
    <name type="scientific">Pontibacter qinzhouensis</name>
    <dbReference type="NCBI Taxonomy" id="2603253"/>
    <lineage>
        <taxon>Bacteria</taxon>
        <taxon>Pseudomonadati</taxon>
        <taxon>Bacteroidota</taxon>
        <taxon>Cytophagia</taxon>
        <taxon>Cytophagales</taxon>
        <taxon>Hymenobacteraceae</taxon>
        <taxon>Pontibacter</taxon>
    </lineage>
</organism>
<gene>
    <name evidence="2" type="ORF">FVR03_20095</name>
</gene>
<proteinExistence type="predicted"/>
<dbReference type="PANTHER" id="PTHR48207">
    <property type="entry name" value="SUCCINATE--HYDROXYMETHYLGLUTARATE COA-TRANSFERASE"/>
    <property type="match status" value="1"/>
</dbReference>
<name>A0A5C8J4H6_9BACT</name>
<dbReference type="Gene3D" id="3.40.50.10540">
    <property type="entry name" value="Crotonobetainyl-coa:carnitine coa-transferase, domain 1"/>
    <property type="match status" value="1"/>
</dbReference>
<dbReference type="AlphaFoldDB" id="A0A5C8J4H6"/>
<comment type="caution">
    <text evidence="2">The sequence shown here is derived from an EMBL/GenBank/DDBJ whole genome shotgun (WGS) entry which is preliminary data.</text>
</comment>
<dbReference type="InterPro" id="IPR050483">
    <property type="entry name" value="CoA-transferase_III_domain"/>
</dbReference>
<dbReference type="EMBL" id="VRTY01000103">
    <property type="protein sequence ID" value="TXK31107.1"/>
    <property type="molecule type" value="Genomic_DNA"/>
</dbReference>
<evidence type="ECO:0000313" key="2">
    <source>
        <dbReference type="EMBL" id="TXK31107.1"/>
    </source>
</evidence>
<sequence>MKPLENLVVLEFCQFMAGPSAGLRLADLGARVIKIERPGKGESGRQISIKNLFSGDDGIVFHTINRNKESYAADLKSPEDLKRIKKLIEQADVMTHNFRPGVMEKIGLDYETVKAINPRIVYGVVTGYGNKGPWASKPGQDLLLQSLSGLSYLSGDKNDAPTPFGLAVADMLCGAHFVQGILAALIRRGKTKAGALVEVSLLESIIDFQFEVITTYLNDGGKLPDRAMRGNGHAYLSAPYGVYKTKDRYLALAMEDLDTLGETLGCYELLEYKGSDSWFVYRDDIMRKLGLFLKERTTAEWLAILEPADIWCADILNYEEFLNHAGYKALQMEQETVTATGDRIRTTRCPIRIDGERLFSPKPAPMVGQHVKDIERDFNLSAGYGNAS</sequence>
<dbReference type="InterPro" id="IPR023606">
    <property type="entry name" value="CoA-Trfase_III_dom_1_sf"/>
</dbReference>
<accession>A0A5C8J4H6</accession>
<dbReference type="InterPro" id="IPR044855">
    <property type="entry name" value="CoA-Trfase_III_dom3_sf"/>
</dbReference>
<dbReference type="Pfam" id="PF02515">
    <property type="entry name" value="CoA_transf_3"/>
    <property type="match status" value="1"/>
</dbReference>
<dbReference type="GO" id="GO:0008410">
    <property type="term" value="F:CoA-transferase activity"/>
    <property type="evidence" value="ECO:0007669"/>
    <property type="project" value="TreeGrafter"/>
</dbReference>
<dbReference type="OrthoDB" id="9797653at2"/>
<dbReference type="Proteomes" id="UP000321926">
    <property type="component" value="Unassembled WGS sequence"/>
</dbReference>
<dbReference type="SUPFAM" id="SSF89796">
    <property type="entry name" value="CoA-transferase family III (CaiB/BaiF)"/>
    <property type="match status" value="1"/>
</dbReference>
<reference evidence="2 3" key="1">
    <citation type="submission" date="2019-08" db="EMBL/GenBank/DDBJ databases">
        <authorList>
            <person name="Shi S."/>
        </authorList>
    </citation>
    <scope>NUCLEOTIDE SEQUENCE [LARGE SCALE GENOMIC DNA]</scope>
    <source>
        <strain evidence="2 3">GY10130</strain>
    </source>
</reference>